<dbReference type="HOGENOM" id="CLU_3258052_0_0_9"/>
<protein>
    <submittedName>
        <fullName evidence="1">Uncharacterized protein</fullName>
    </submittedName>
</protein>
<evidence type="ECO:0000313" key="1">
    <source>
        <dbReference type="EMBL" id="EGQ27397.1"/>
    </source>
</evidence>
<evidence type="ECO:0000313" key="2">
    <source>
        <dbReference type="Proteomes" id="UP000005316"/>
    </source>
</evidence>
<gene>
    <name evidence="1" type="ORF">HMPREF9372_0518</name>
</gene>
<dbReference type="Proteomes" id="UP000005316">
    <property type="component" value="Unassembled WGS sequence"/>
</dbReference>
<sequence length="42" mass="4940">MFDNGKKASGIAVIAFYYISPEVMIHNFFDRNMSKLEKERIQ</sequence>
<dbReference type="AlphaFoldDB" id="F9DNY8"/>
<reference evidence="1 2" key="1">
    <citation type="submission" date="2011-04" db="EMBL/GenBank/DDBJ databases">
        <authorList>
            <person name="Muzny D."/>
            <person name="Qin X."/>
            <person name="Deng J."/>
            <person name="Jiang H."/>
            <person name="Liu Y."/>
            <person name="Qu J."/>
            <person name="Song X.-Z."/>
            <person name="Zhang L."/>
            <person name="Thornton R."/>
            <person name="Coyle M."/>
            <person name="Francisco L."/>
            <person name="Jackson L."/>
            <person name="Javaid M."/>
            <person name="Korchina V."/>
            <person name="Kovar C."/>
            <person name="Mata R."/>
            <person name="Mathew T."/>
            <person name="Ngo R."/>
            <person name="Nguyen L."/>
            <person name="Nguyen N."/>
            <person name="Okwuonu G."/>
            <person name="Ongeri F."/>
            <person name="Pham C."/>
            <person name="Simmons D."/>
            <person name="Wilczek-Boney K."/>
            <person name="Hale W."/>
            <person name="Jakkamsetti A."/>
            <person name="Pham P."/>
            <person name="Ruth R."/>
            <person name="San Lucas F."/>
            <person name="Warren J."/>
            <person name="Zhang J."/>
            <person name="Zhao Z."/>
            <person name="Zhou C."/>
            <person name="Zhu D."/>
            <person name="Lee S."/>
            <person name="Bess C."/>
            <person name="Blankenburg K."/>
            <person name="Forbes L."/>
            <person name="Fu Q."/>
            <person name="Gubbala S."/>
            <person name="Hirani K."/>
            <person name="Jayaseelan J.C."/>
            <person name="Lara F."/>
            <person name="Munidasa M."/>
            <person name="Palculict T."/>
            <person name="Patil S."/>
            <person name="Pu L.-L."/>
            <person name="Saada N."/>
            <person name="Tang L."/>
            <person name="Weissenberger G."/>
            <person name="Zhu Y."/>
            <person name="Hemphill L."/>
            <person name="Shang Y."/>
            <person name="Youmans B."/>
            <person name="Ayvaz T."/>
            <person name="Ross M."/>
            <person name="Santibanez J."/>
            <person name="Aqrawi P."/>
            <person name="Gross S."/>
            <person name="Joshi V."/>
            <person name="Fowler G."/>
            <person name="Nazareth L."/>
            <person name="Reid J."/>
            <person name="Worley K."/>
            <person name="Petrosino J."/>
            <person name="Highlander S."/>
            <person name="Gibbs R."/>
        </authorList>
    </citation>
    <scope>NUCLEOTIDE SEQUENCE [LARGE SCALE GENOMIC DNA]</scope>
    <source>
        <strain evidence="1 2">2681</strain>
    </source>
</reference>
<comment type="caution">
    <text evidence="1">The sequence shown here is derived from an EMBL/GenBank/DDBJ whole genome shotgun (WGS) entry which is preliminary data.</text>
</comment>
<proteinExistence type="predicted"/>
<name>F9DNY8_9BACL</name>
<organism evidence="1 2">
    <name type="scientific">Sporosarcina newyorkensis 2681</name>
    <dbReference type="NCBI Taxonomy" id="1027292"/>
    <lineage>
        <taxon>Bacteria</taxon>
        <taxon>Bacillati</taxon>
        <taxon>Bacillota</taxon>
        <taxon>Bacilli</taxon>
        <taxon>Bacillales</taxon>
        <taxon>Caryophanaceae</taxon>
        <taxon>Sporosarcina</taxon>
    </lineage>
</organism>
<accession>F9DNY8</accession>
<dbReference type="EMBL" id="AFPZ01000016">
    <property type="protein sequence ID" value="EGQ27397.1"/>
    <property type="molecule type" value="Genomic_DNA"/>
</dbReference>